<keyword evidence="7" id="KW-1185">Reference proteome</keyword>
<evidence type="ECO:0000256" key="2">
    <source>
        <dbReference type="SAM" id="SignalP"/>
    </source>
</evidence>
<evidence type="ECO:0000313" key="7">
    <source>
        <dbReference type="Proteomes" id="UP000631312"/>
    </source>
</evidence>
<dbReference type="EMBL" id="BOMP01000150">
    <property type="protein sequence ID" value="GIE45004.1"/>
    <property type="molecule type" value="Genomic_DNA"/>
</dbReference>
<dbReference type="RefSeq" id="WP_188122161.1">
    <property type="nucleotide sequence ID" value="NZ_BOMP01000150.1"/>
</dbReference>
<evidence type="ECO:0000313" key="5">
    <source>
        <dbReference type="EMBL" id="MBB4749913.1"/>
    </source>
</evidence>
<protein>
    <submittedName>
        <fullName evidence="4">Peptide ABC transporter permease</fullName>
    </submittedName>
    <submittedName>
        <fullName evidence="5">Peptide/nickel transport system substrate-binding protein</fullName>
    </submittedName>
</protein>
<evidence type="ECO:0000259" key="3">
    <source>
        <dbReference type="Pfam" id="PF00496"/>
    </source>
</evidence>
<sequence>MRRTKLAAFFIALTTLSGCAGGAAGSAEETPTLRWAVTLPAHWDPVVSGSGAQFRILSLAYASLTEINEKGEAVPSLAESWDYNDKGDQITFHLRKGLKFSDGEPVNAEAIKSYLERAKTQKDSALFGDLTSIETVTAKDLDVVVDLTQTDYQIPLLLGERVAQIPSPKAAADPAALDKNPVGAGPFVVTENVPGSHVYLKKNPDYWDAANIKIEKVELLSAPDTATIVSGVQTGVYDLAGLAPNQVKAAEAAKLDVVVQPGYNAANLSINVNKKPFDNPKVVDAIRYATNRQEFVDKVSFGIATPTDQPFPDTYLAYDSGSANRWPYDVAKAKALIAEAGYQPGDIKVDLVIPNQQTAAEIIQSQLAAIGITVNIKVDPNWATPFFAKDLALSIYGTTGRESPVQTLTAHFGPNGPLNLSTPYEPEGFEAAVKVARETPLDSADYQKNLQAATRAGLESRALVFTYSLPNLFVKSTRVSDFAPIPGQLHWAGLTVAP</sequence>
<proteinExistence type="predicted"/>
<evidence type="ECO:0000313" key="6">
    <source>
        <dbReference type="Proteomes" id="UP000590511"/>
    </source>
</evidence>
<dbReference type="Gene3D" id="3.90.76.10">
    <property type="entry name" value="Dipeptide-binding Protein, Domain 1"/>
    <property type="match status" value="1"/>
</dbReference>
<dbReference type="PIRSF" id="PIRSF002741">
    <property type="entry name" value="MppA"/>
    <property type="match status" value="1"/>
</dbReference>
<dbReference type="Proteomes" id="UP000590511">
    <property type="component" value="Unassembled WGS sequence"/>
</dbReference>
<feature type="domain" description="Solute-binding protein family 5" evidence="3">
    <location>
        <begin position="73"/>
        <end position="412"/>
    </location>
</feature>
<dbReference type="Gene3D" id="3.40.190.10">
    <property type="entry name" value="Periplasmic binding protein-like II"/>
    <property type="match status" value="1"/>
</dbReference>
<accession>A0A7W7MH27</accession>
<dbReference type="GO" id="GO:0042597">
    <property type="term" value="C:periplasmic space"/>
    <property type="evidence" value="ECO:0007669"/>
    <property type="project" value="UniProtKB-ARBA"/>
</dbReference>
<dbReference type="InterPro" id="IPR039424">
    <property type="entry name" value="SBP_5"/>
</dbReference>
<dbReference type="Proteomes" id="UP000631312">
    <property type="component" value="Unassembled WGS sequence"/>
</dbReference>
<dbReference type="PROSITE" id="PS51257">
    <property type="entry name" value="PROKAR_LIPOPROTEIN"/>
    <property type="match status" value="1"/>
</dbReference>
<feature type="signal peptide" evidence="2">
    <location>
        <begin position="1"/>
        <end position="20"/>
    </location>
</feature>
<comment type="caution">
    <text evidence="5">The sequence shown here is derived from an EMBL/GenBank/DDBJ whole genome shotgun (WGS) entry which is preliminary data.</text>
</comment>
<reference evidence="5 6" key="1">
    <citation type="submission" date="2020-08" db="EMBL/GenBank/DDBJ databases">
        <title>Sequencing the genomes of 1000 actinobacteria strains.</title>
        <authorList>
            <person name="Klenk H.-P."/>
        </authorList>
    </citation>
    <scope>NUCLEOTIDE SEQUENCE [LARGE SCALE GENOMIC DNA]</scope>
    <source>
        <strain evidence="5 6">DSM 43150</strain>
    </source>
</reference>
<dbReference type="PANTHER" id="PTHR30290">
    <property type="entry name" value="PERIPLASMIC BINDING COMPONENT OF ABC TRANSPORTER"/>
    <property type="match status" value="1"/>
</dbReference>
<dbReference type="EMBL" id="JACHNC010000001">
    <property type="protein sequence ID" value="MBB4749913.1"/>
    <property type="molecule type" value="Genomic_DNA"/>
</dbReference>
<evidence type="ECO:0000256" key="1">
    <source>
        <dbReference type="ARBA" id="ARBA00022729"/>
    </source>
</evidence>
<dbReference type="InterPro" id="IPR000914">
    <property type="entry name" value="SBP_5_dom"/>
</dbReference>
<dbReference type="GO" id="GO:0015833">
    <property type="term" value="P:peptide transport"/>
    <property type="evidence" value="ECO:0007669"/>
    <property type="project" value="TreeGrafter"/>
</dbReference>
<keyword evidence="1 2" id="KW-0732">Signal</keyword>
<dbReference type="SUPFAM" id="SSF53850">
    <property type="entry name" value="Periplasmic binding protein-like II"/>
    <property type="match status" value="1"/>
</dbReference>
<dbReference type="CDD" id="cd08496">
    <property type="entry name" value="PBP2_NikA_DppA_OppA_like_9"/>
    <property type="match status" value="1"/>
</dbReference>
<gene>
    <name evidence="4" type="ORF">Alo02nite_79020</name>
    <name evidence="5" type="ORF">BJ964_004074</name>
</gene>
<organism evidence="5 6">
    <name type="scientific">Actinoplanes lobatus</name>
    <dbReference type="NCBI Taxonomy" id="113568"/>
    <lineage>
        <taxon>Bacteria</taxon>
        <taxon>Bacillati</taxon>
        <taxon>Actinomycetota</taxon>
        <taxon>Actinomycetes</taxon>
        <taxon>Micromonosporales</taxon>
        <taxon>Micromonosporaceae</taxon>
        <taxon>Actinoplanes</taxon>
    </lineage>
</organism>
<evidence type="ECO:0000313" key="4">
    <source>
        <dbReference type="EMBL" id="GIE45004.1"/>
    </source>
</evidence>
<dbReference type="Pfam" id="PF00496">
    <property type="entry name" value="SBP_bac_5"/>
    <property type="match status" value="1"/>
</dbReference>
<dbReference type="InterPro" id="IPR030678">
    <property type="entry name" value="Peptide/Ni-bd"/>
</dbReference>
<dbReference type="GO" id="GO:1904680">
    <property type="term" value="F:peptide transmembrane transporter activity"/>
    <property type="evidence" value="ECO:0007669"/>
    <property type="project" value="TreeGrafter"/>
</dbReference>
<reference evidence="4 7" key="2">
    <citation type="submission" date="2021-01" db="EMBL/GenBank/DDBJ databases">
        <title>Whole genome shotgun sequence of Actinoplanes lobatus NBRC 12513.</title>
        <authorList>
            <person name="Komaki H."/>
            <person name="Tamura T."/>
        </authorList>
    </citation>
    <scope>NUCLEOTIDE SEQUENCE [LARGE SCALE GENOMIC DNA]</scope>
    <source>
        <strain evidence="4 7">NBRC 12513</strain>
    </source>
</reference>
<dbReference type="Gene3D" id="3.10.105.10">
    <property type="entry name" value="Dipeptide-binding Protein, Domain 3"/>
    <property type="match status" value="1"/>
</dbReference>
<dbReference type="PANTHER" id="PTHR30290:SF38">
    <property type="entry name" value="D,D-DIPEPTIDE-BINDING PERIPLASMIC PROTEIN DDPA-RELATED"/>
    <property type="match status" value="1"/>
</dbReference>
<name>A0A7W7MH27_9ACTN</name>
<dbReference type="AlphaFoldDB" id="A0A7W7MH27"/>
<dbReference type="GO" id="GO:0043190">
    <property type="term" value="C:ATP-binding cassette (ABC) transporter complex"/>
    <property type="evidence" value="ECO:0007669"/>
    <property type="project" value="InterPro"/>
</dbReference>
<feature type="chain" id="PRO_5039347400" evidence="2">
    <location>
        <begin position="21"/>
        <end position="498"/>
    </location>
</feature>